<gene>
    <name evidence="4" type="ORF">EJ05DRAFT_488727</name>
</gene>
<name>A0A6A6VZ94_9PEZI</name>
<evidence type="ECO:0000256" key="1">
    <source>
        <dbReference type="SAM" id="MobiDB-lite"/>
    </source>
</evidence>
<dbReference type="EMBL" id="ML996578">
    <property type="protein sequence ID" value="KAF2755199.1"/>
    <property type="molecule type" value="Genomic_DNA"/>
</dbReference>
<dbReference type="PANTHER" id="PTHR36855">
    <property type="entry name" value="CHROMOSOME 10, WHOLE GENOME SHOTGUN SEQUENCE"/>
    <property type="match status" value="1"/>
</dbReference>
<evidence type="ECO:0000313" key="4">
    <source>
        <dbReference type="EMBL" id="KAF2755199.1"/>
    </source>
</evidence>
<feature type="compositionally biased region" description="Polar residues" evidence="1">
    <location>
        <begin position="80"/>
        <end position="101"/>
    </location>
</feature>
<sequence>MFSRVEQYPWDEDEEFQGGLTAILGSSSSPEQAAELTLRARCFYFSRKFSIPVDFDAYKRYRESANLPIPNGVFVSQADSVPCNSSTPTPNMEGANGSTQPDAPYPTSFAEIVELITSGKPIPGIKDIPPTVLEGQGTQAVKPRRKKPWEKDDLSPPPAMTSEATQEL</sequence>
<dbReference type="OrthoDB" id="9936937at2759"/>
<dbReference type="InterPro" id="IPR040554">
    <property type="entry name" value="KPWE_PEX14_dom"/>
</dbReference>
<dbReference type="Pfam" id="PF25871">
    <property type="entry name" value="HTH_76"/>
    <property type="match status" value="1"/>
</dbReference>
<keyword evidence="5" id="KW-1185">Reference proteome</keyword>
<organism evidence="4 5">
    <name type="scientific">Pseudovirgaria hyperparasitica</name>
    <dbReference type="NCBI Taxonomy" id="470096"/>
    <lineage>
        <taxon>Eukaryota</taxon>
        <taxon>Fungi</taxon>
        <taxon>Dikarya</taxon>
        <taxon>Ascomycota</taxon>
        <taxon>Pezizomycotina</taxon>
        <taxon>Dothideomycetes</taxon>
        <taxon>Dothideomycetes incertae sedis</taxon>
        <taxon>Acrospermales</taxon>
        <taxon>Acrospermaceae</taxon>
        <taxon>Pseudovirgaria</taxon>
    </lineage>
</organism>
<feature type="compositionally biased region" description="Low complexity" evidence="1">
    <location>
        <begin position="120"/>
        <end position="130"/>
    </location>
</feature>
<dbReference type="Proteomes" id="UP000799437">
    <property type="component" value="Unassembled WGS sequence"/>
</dbReference>
<reference evidence="4" key="1">
    <citation type="journal article" date="2020" name="Stud. Mycol.">
        <title>101 Dothideomycetes genomes: a test case for predicting lifestyles and emergence of pathogens.</title>
        <authorList>
            <person name="Haridas S."/>
            <person name="Albert R."/>
            <person name="Binder M."/>
            <person name="Bloem J."/>
            <person name="Labutti K."/>
            <person name="Salamov A."/>
            <person name="Andreopoulos B."/>
            <person name="Baker S."/>
            <person name="Barry K."/>
            <person name="Bills G."/>
            <person name="Bluhm B."/>
            <person name="Cannon C."/>
            <person name="Castanera R."/>
            <person name="Culley D."/>
            <person name="Daum C."/>
            <person name="Ezra D."/>
            <person name="Gonzalez J."/>
            <person name="Henrissat B."/>
            <person name="Kuo A."/>
            <person name="Liang C."/>
            <person name="Lipzen A."/>
            <person name="Lutzoni F."/>
            <person name="Magnuson J."/>
            <person name="Mondo S."/>
            <person name="Nolan M."/>
            <person name="Ohm R."/>
            <person name="Pangilinan J."/>
            <person name="Park H.-J."/>
            <person name="Ramirez L."/>
            <person name="Alfaro M."/>
            <person name="Sun H."/>
            <person name="Tritt A."/>
            <person name="Yoshinaga Y."/>
            <person name="Zwiers L.-H."/>
            <person name="Turgeon B."/>
            <person name="Goodwin S."/>
            <person name="Spatafora J."/>
            <person name="Crous P."/>
            <person name="Grigoriev I."/>
        </authorList>
    </citation>
    <scope>NUCLEOTIDE SEQUENCE</scope>
    <source>
        <strain evidence="4">CBS 121739</strain>
    </source>
</reference>
<dbReference type="Pfam" id="PF17733">
    <property type="entry name" value="KPWE_dom"/>
    <property type="match status" value="1"/>
</dbReference>
<dbReference type="AlphaFoldDB" id="A0A6A6VZ94"/>
<feature type="region of interest" description="Disordered" evidence="1">
    <location>
        <begin position="120"/>
        <end position="168"/>
    </location>
</feature>
<feature type="domain" description="PEX14-like helix-turn-helix" evidence="3">
    <location>
        <begin position="2"/>
        <end position="64"/>
    </location>
</feature>
<dbReference type="InterPro" id="IPR058841">
    <property type="entry name" value="HTH_76"/>
</dbReference>
<evidence type="ECO:0000259" key="3">
    <source>
        <dbReference type="Pfam" id="PF25871"/>
    </source>
</evidence>
<proteinExistence type="predicted"/>
<dbReference type="RefSeq" id="XP_033597650.1">
    <property type="nucleotide sequence ID" value="XM_033745738.1"/>
</dbReference>
<dbReference type="GeneID" id="54486792"/>
<evidence type="ECO:0000259" key="2">
    <source>
        <dbReference type="Pfam" id="PF17733"/>
    </source>
</evidence>
<accession>A0A6A6VZ94</accession>
<feature type="region of interest" description="Disordered" evidence="1">
    <location>
        <begin position="80"/>
        <end position="105"/>
    </location>
</feature>
<evidence type="ECO:0000313" key="5">
    <source>
        <dbReference type="Proteomes" id="UP000799437"/>
    </source>
</evidence>
<dbReference type="PANTHER" id="PTHR36855:SF1">
    <property type="entry name" value="PEROXISOME MEMBRANE ANCHOR PROTEIN PEX14P N-TERMINAL DOMAIN-CONTAINING PROTEIN"/>
    <property type="match status" value="1"/>
</dbReference>
<protein>
    <submittedName>
        <fullName evidence="4">Uncharacterized protein</fullName>
    </submittedName>
</protein>
<feature type="domain" description="Peroxisomal membrane protein PEX14-like KPWE" evidence="2">
    <location>
        <begin position="104"/>
        <end position="151"/>
    </location>
</feature>